<dbReference type="SUPFAM" id="SSF50814">
    <property type="entry name" value="Lipocalins"/>
    <property type="match status" value="1"/>
</dbReference>
<protein>
    <submittedName>
        <fullName evidence="1">Lipocalin</fullName>
    </submittedName>
</protein>
<reference evidence="1" key="1">
    <citation type="journal article" date="2017" name="Parasit. Vectors">
        <title>Sialotranscriptomics of Rhipicephalus zambeziensis reveals intricate expression profiles of secretory proteins and suggests tight temporal transcriptional regulation during blood-feeding.</title>
        <authorList>
            <person name="de Castro M.H."/>
            <person name="de Klerk D."/>
            <person name="Pienaar R."/>
            <person name="Rees D.J.G."/>
            <person name="Mans B.J."/>
        </authorList>
    </citation>
    <scope>NUCLEOTIDE SEQUENCE</scope>
    <source>
        <tissue evidence="1">Salivary glands</tissue>
    </source>
</reference>
<dbReference type="AlphaFoldDB" id="A0A224YHS5"/>
<dbReference type="EMBL" id="GFPF01004143">
    <property type="protein sequence ID" value="MAA15289.1"/>
    <property type="molecule type" value="Transcribed_RNA"/>
</dbReference>
<dbReference type="Gene3D" id="2.40.128.20">
    <property type="match status" value="1"/>
</dbReference>
<dbReference type="InterPro" id="IPR012674">
    <property type="entry name" value="Calycin"/>
</dbReference>
<organism evidence="1">
    <name type="scientific">Rhipicephalus zambeziensis</name>
    <dbReference type="NCBI Taxonomy" id="60191"/>
    <lineage>
        <taxon>Eukaryota</taxon>
        <taxon>Metazoa</taxon>
        <taxon>Ecdysozoa</taxon>
        <taxon>Arthropoda</taxon>
        <taxon>Chelicerata</taxon>
        <taxon>Arachnida</taxon>
        <taxon>Acari</taxon>
        <taxon>Parasitiformes</taxon>
        <taxon>Ixodida</taxon>
        <taxon>Ixodoidea</taxon>
        <taxon>Ixodidae</taxon>
        <taxon>Rhipicephalinae</taxon>
        <taxon>Rhipicephalus</taxon>
        <taxon>Rhipicephalus</taxon>
    </lineage>
</organism>
<accession>A0A224YHS5</accession>
<evidence type="ECO:0000313" key="1">
    <source>
        <dbReference type="EMBL" id="MAA15289.1"/>
    </source>
</evidence>
<proteinExistence type="predicted"/>
<sequence length="108" mass="12302">MQPNQISCMRQSQTLYAKLGEDGSKPYMNVSSQQGITGIKYSLESWSDAEKCGVLSFQGQKKECELHVWESHINETWTECEKKYNETCTGQSYTVYYSSCTTNAEKSN</sequence>
<name>A0A224YHS5_9ACAR</name>